<dbReference type="InterPro" id="IPR058712">
    <property type="entry name" value="SRA_ScoMcrA"/>
</dbReference>
<proteinExistence type="predicted"/>
<gene>
    <name evidence="2" type="ORF">HDA42_003039</name>
</gene>
<evidence type="ECO:0000259" key="1">
    <source>
        <dbReference type="Pfam" id="PF26348"/>
    </source>
</evidence>
<sequence>MDKLFGGGSQGGIVPSRTTPNILIYVDHNSGKKYGYEDGWLAEEDELGPIFEYTGQGTSGHQTFMGQKGSRNAAVLYHADPEKAKALHVFVAEGRVPGSKSGAKQQRYIGEFTLDVEQPYTVREAHGEREAQRLIIVFRLRPKGAYQRLAKDAVTRAQETVVQKVLATVAATKLPEPRMPDLRLIAPKRRRASESRRAAQPSVIAELRQSALRDLYLKDLIAQGHEVFAYEIKIANTTTILTTDLYDATTHELYSVRGESSRDEVRAAIGQLKDYVRHIEPHHPKLTALFPKQPQDDLIDLLHTEGIDLVYQTGNGYTRIPAK</sequence>
<comment type="caution">
    <text evidence="2">The sequence shown here is derived from an EMBL/GenBank/DDBJ whole genome shotgun (WGS) entry which is preliminary data.</text>
</comment>
<reference evidence="2 3" key="1">
    <citation type="submission" date="2020-08" db="EMBL/GenBank/DDBJ databases">
        <title>Sequencing the genomes of 1000 actinobacteria strains.</title>
        <authorList>
            <person name="Klenk H.-P."/>
        </authorList>
    </citation>
    <scope>NUCLEOTIDE SEQUENCE [LARGE SCALE GENOMIC DNA]</scope>
    <source>
        <strain evidence="2 3">DSM 41827</strain>
    </source>
</reference>
<dbReference type="GO" id="GO:0016787">
    <property type="term" value="F:hydrolase activity"/>
    <property type="evidence" value="ECO:0007669"/>
    <property type="project" value="UniProtKB-KW"/>
</dbReference>
<dbReference type="EMBL" id="JACJIJ010000002">
    <property type="protein sequence ID" value="MBA9053861.1"/>
    <property type="molecule type" value="Genomic_DNA"/>
</dbReference>
<dbReference type="EC" id="3.1.21.-" evidence="2"/>
<evidence type="ECO:0000313" key="3">
    <source>
        <dbReference type="Proteomes" id="UP000577386"/>
    </source>
</evidence>
<dbReference type="Pfam" id="PF26348">
    <property type="entry name" value="SRA_ScoMcrA"/>
    <property type="match status" value="1"/>
</dbReference>
<dbReference type="AlphaFoldDB" id="A0A7W3NNK8"/>
<accession>A0A7W3NNK8</accession>
<dbReference type="RefSeq" id="WP_182775792.1">
    <property type="nucleotide sequence ID" value="NZ_BAAAHW010000017.1"/>
</dbReference>
<dbReference type="GeneID" id="93981587"/>
<evidence type="ECO:0000313" key="2">
    <source>
        <dbReference type="EMBL" id="MBA9053861.1"/>
    </source>
</evidence>
<keyword evidence="3" id="KW-1185">Reference proteome</keyword>
<name>A0A7W3NNK8_STRMR</name>
<protein>
    <submittedName>
        <fullName evidence="2">5-methylcytosine-specific restriction protein A</fullName>
        <ecNumber evidence="2">3.1.21.-</ecNumber>
    </submittedName>
</protein>
<keyword evidence="2" id="KW-0378">Hydrolase</keyword>
<organism evidence="2 3">
    <name type="scientific">Streptomyces murinus</name>
    <dbReference type="NCBI Taxonomy" id="33900"/>
    <lineage>
        <taxon>Bacteria</taxon>
        <taxon>Bacillati</taxon>
        <taxon>Actinomycetota</taxon>
        <taxon>Actinomycetes</taxon>
        <taxon>Kitasatosporales</taxon>
        <taxon>Streptomycetaceae</taxon>
        <taxon>Streptomyces</taxon>
    </lineage>
</organism>
<dbReference type="Proteomes" id="UP000577386">
    <property type="component" value="Unassembled WGS sequence"/>
</dbReference>
<feature type="domain" description="ScoMcrA-like SRA" evidence="1">
    <location>
        <begin position="3"/>
        <end position="142"/>
    </location>
</feature>